<gene>
    <name evidence="3" type="ORF">EURHEDRAFT_467306</name>
</gene>
<accession>A0A017S019</accession>
<dbReference type="InterPro" id="IPR029058">
    <property type="entry name" value="AB_hydrolase_fold"/>
</dbReference>
<reference evidence="4" key="1">
    <citation type="journal article" date="2014" name="Nat. Commun.">
        <title>Genomic adaptations of the halophilic Dead Sea filamentous fungus Eurotium rubrum.</title>
        <authorList>
            <person name="Kis-Papo T."/>
            <person name="Weig A.R."/>
            <person name="Riley R."/>
            <person name="Persoh D."/>
            <person name="Salamov A."/>
            <person name="Sun H."/>
            <person name="Lipzen A."/>
            <person name="Wasser S.P."/>
            <person name="Rambold G."/>
            <person name="Grigoriev I.V."/>
            <person name="Nevo E."/>
        </authorList>
    </citation>
    <scope>NUCLEOTIDE SEQUENCE [LARGE SCALE GENOMIC DNA]</scope>
    <source>
        <strain evidence="4">CBS 135680</strain>
    </source>
</reference>
<dbReference type="EMBL" id="KK088460">
    <property type="protein sequence ID" value="EYE90383.1"/>
    <property type="molecule type" value="Genomic_DNA"/>
</dbReference>
<dbReference type="GeneID" id="63700293"/>
<keyword evidence="1" id="KW-1133">Transmembrane helix</keyword>
<keyword evidence="1" id="KW-0472">Membrane</keyword>
<keyword evidence="1" id="KW-0812">Transmembrane</keyword>
<dbReference type="RefSeq" id="XP_040634073.1">
    <property type="nucleotide sequence ID" value="XM_040785169.1"/>
</dbReference>
<dbReference type="HOGENOM" id="CLU_046024_0_0_1"/>
<dbReference type="OrthoDB" id="6431331at2759"/>
<dbReference type="Pfam" id="PF12697">
    <property type="entry name" value="Abhydrolase_6"/>
    <property type="match status" value="1"/>
</dbReference>
<dbReference type="PANTHER" id="PTHR43689">
    <property type="entry name" value="HYDROLASE"/>
    <property type="match status" value="1"/>
</dbReference>
<evidence type="ECO:0000259" key="2">
    <source>
        <dbReference type="Pfam" id="PF12697"/>
    </source>
</evidence>
<dbReference type="AlphaFoldDB" id="A0A017S019"/>
<dbReference type="Proteomes" id="UP000019804">
    <property type="component" value="Unassembled WGS sequence"/>
</dbReference>
<protein>
    <submittedName>
        <fullName evidence="3">Putative alpha/beta fold family hydrolase</fullName>
    </submittedName>
</protein>
<dbReference type="InterPro" id="IPR000073">
    <property type="entry name" value="AB_hydrolase_1"/>
</dbReference>
<feature type="transmembrane region" description="Helical" evidence="1">
    <location>
        <begin position="255"/>
        <end position="278"/>
    </location>
</feature>
<dbReference type="Gene3D" id="3.40.50.1820">
    <property type="entry name" value="alpha/beta hydrolase"/>
    <property type="match status" value="1"/>
</dbReference>
<evidence type="ECO:0000313" key="4">
    <source>
        <dbReference type="Proteomes" id="UP000019804"/>
    </source>
</evidence>
<dbReference type="STRING" id="1388766.A0A017S019"/>
<evidence type="ECO:0000256" key="1">
    <source>
        <dbReference type="SAM" id="Phobius"/>
    </source>
</evidence>
<proteinExistence type="predicted"/>
<name>A0A017S019_ASPRC</name>
<feature type="domain" description="AB hydrolase-1" evidence="2">
    <location>
        <begin position="100"/>
        <end position="217"/>
    </location>
</feature>
<evidence type="ECO:0000313" key="3">
    <source>
        <dbReference type="EMBL" id="EYE90383.1"/>
    </source>
</evidence>
<keyword evidence="4" id="KW-1185">Reference proteome</keyword>
<keyword evidence="3" id="KW-0378">Hydrolase</keyword>
<dbReference type="SUPFAM" id="SSF53474">
    <property type="entry name" value="alpha/beta-Hydrolases"/>
    <property type="match status" value="1"/>
</dbReference>
<dbReference type="GO" id="GO:0016787">
    <property type="term" value="F:hydrolase activity"/>
    <property type="evidence" value="ECO:0007669"/>
    <property type="project" value="UniProtKB-KW"/>
</dbReference>
<dbReference type="PANTHER" id="PTHR43689:SF8">
    <property type="entry name" value="ALPHA_BETA-HYDROLASES SUPERFAMILY PROTEIN"/>
    <property type="match status" value="1"/>
</dbReference>
<organism evidence="3 4">
    <name type="scientific">Aspergillus ruber (strain CBS 135680)</name>
    <dbReference type="NCBI Taxonomy" id="1388766"/>
    <lineage>
        <taxon>Eukaryota</taxon>
        <taxon>Fungi</taxon>
        <taxon>Dikarya</taxon>
        <taxon>Ascomycota</taxon>
        <taxon>Pezizomycotina</taxon>
        <taxon>Eurotiomycetes</taxon>
        <taxon>Eurotiomycetidae</taxon>
        <taxon>Eurotiales</taxon>
        <taxon>Aspergillaceae</taxon>
        <taxon>Aspergillus</taxon>
        <taxon>Aspergillus subgen. Aspergillus</taxon>
    </lineage>
</organism>
<feature type="transmembrane region" description="Helical" evidence="1">
    <location>
        <begin position="12"/>
        <end position="33"/>
    </location>
</feature>
<sequence>MSSALNTIASRLLSAATFGYGLFTMLLYGLLAIRKGYFFKGPSEKENLELQLARDRLWNLSKEWNDFTHQFLTLSNGFRFHYLCNESTPETSKPATKPLIIFIHGFPDSWAVWRHIISSQSLQEAATVVAVDLPGYGGSDQLEKYAATEVLDNLANFIVGARARYGIDGEDIGVGVQRTVIVGHDWGCALSMRLASEASVLADRFVLSNGPLIGLAFSNARRLMNSSIKMFKTSIYSPIRSRSTLLKAIKTLKPVLIQTLLSGYIFVMLLPMAFVQYLGTGRNYSFLRLIHKGSYGKDNKIFTPQDAAECMASTLGPSQAECNTKTSSGEEYPTTVKNERALSNFHHMASYYRDGAVTRRWYKSVETVANLHTISQGNELRRASSGAGMFDESPAGVLKASSTIIWGKNDQALEPHLCLGGISDYMVGGSQVIQLPRSGHFTPIERESRVVLERVAEWAVNGEMGDVGKVVEGCYEKAVVTVRK</sequence>